<evidence type="ECO:0000256" key="7">
    <source>
        <dbReference type="ARBA" id="ARBA00022806"/>
    </source>
</evidence>
<dbReference type="PATRIC" id="fig|1166018.3.peg.3880"/>
<dbReference type="Pfam" id="PF14528">
    <property type="entry name" value="LAGLIDADG_3"/>
    <property type="match status" value="1"/>
</dbReference>
<dbReference type="InterPro" id="IPR036844">
    <property type="entry name" value="Hint_dom_sf"/>
</dbReference>
<dbReference type="SUPFAM" id="SSF52540">
    <property type="entry name" value="P-loop containing nucleoside triphosphate hydrolases"/>
    <property type="match status" value="2"/>
</dbReference>
<gene>
    <name evidence="19" type="primary">dnaB</name>
    <name evidence="19" type="ORF">FAES_2130</name>
</gene>
<proteinExistence type="inferred from homology"/>
<keyword evidence="7 15" id="KW-0347">Helicase</keyword>
<dbReference type="InterPro" id="IPR007692">
    <property type="entry name" value="DNA_helicase_DnaB"/>
</dbReference>
<evidence type="ECO:0000256" key="5">
    <source>
        <dbReference type="ARBA" id="ARBA00022741"/>
    </source>
</evidence>
<dbReference type="NCBIfam" id="TIGR00665">
    <property type="entry name" value="DnaB"/>
    <property type="match status" value="1"/>
</dbReference>
<dbReference type="InterPro" id="IPR007694">
    <property type="entry name" value="DNA_helicase_DnaB-like_C"/>
</dbReference>
<dbReference type="PANTHER" id="PTHR30153">
    <property type="entry name" value="REPLICATIVE DNA HELICASE DNAB"/>
    <property type="match status" value="1"/>
</dbReference>
<dbReference type="InterPro" id="IPR016136">
    <property type="entry name" value="DNA_helicase_N/primase_C"/>
</dbReference>
<dbReference type="Pfam" id="PF03796">
    <property type="entry name" value="DnaB_C"/>
    <property type="match status" value="1"/>
</dbReference>
<comment type="catalytic activity">
    <reaction evidence="13 15">
        <text>ATP + H2O = ADP + phosphate + H(+)</text>
        <dbReference type="Rhea" id="RHEA:13065"/>
        <dbReference type="ChEBI" id="CHEBI:15377"/>
        <dbReference type="ChEBI" id="CHEBI:15378"/>
        <dbReference type="ChEBI" id="CHEBI:30616"/>
        <dbReference type="ChEBI" id="CHEBI:43474"/>
        <dbReference type="ChEBI" id="CHEBI:456216"/>
        <dbReference type="EC" id="5.6.2.3"/>
    </reaction>
</comment>
<feature type="compositionally biased region" description="Polar residues" evidence="16">
    <location>
        <begin position="1"/>
        <end position="23"/>
    </location>
</feature>
<dbReference type="InterPro" id="IPR027434">
    <property type="entry name" value="Homing_endonucl"/>
</dbReference>
<dbReference type="Proteomes" id="UP000011058">
    <property type="component" value="Chromosome"/>
</dbReference>
<feature type="region of interest" description="Disordered" evidence="16">
    <location>
        <begin position="840"/>
        <end position="892"/>
    </location>
</feature>
<comment type="similarity">
    <text evidence="1 15">Belongs to the helicase family. DnaB subfamily.</text>
</comment>
<name>I0K7N6_9BACT</name>
<evidence type="ECO:0000256" key="15">
    <source>
        <dbReference type="RuleBase" id="RU362085"/>
    </source>
</evidence>
<feature type="domain" description="DOD-type homing endonuclease" evidence="17">
    <location>
        <begin position="373"/>
        <end position="508"/>
    </location>
</feature>
<dbReference type="InterPro" id="IPR004042">
    <property type="entry name" value="Intein_endonuc_central"/>
</dbReference>
<dbReference type="Pfam" id="PF00772">
    <property type="entry name" value="DnaB"/>
    <property type="match status" value="1"/>
</dbReference>
<dbReference type="InterPro" id="IPR007868">
    <property type="entry name" value="Hom_end_hint"/>
</dbReference>
<dbReference type="CDD" id="cd00984">
    <property type="entry name" value="DnaB_C"/>
    <property type="match status" value="1"/>
</dbReference>
<evidence type="ECO:0000259" key="17">
    <source>
        <dbReference type="PROSITE" id="PS50819"/>
    </source>
</evidence>
<feature type="region of interest" description="Disordered" evidence="16">
    <location>
        <begin position="1"/>
        <end position="31"/>
    </location>
</feature>
<reference evidence="19 20" key="1">
    <citation type="journal article" date="2012" name="J. Bacteriol.">
        <title>Genome Sequence of Fibrella aestuarina BUZ 2T, a Filamentous Marine Bacterium.</title>
        <authorList>
            <person name="Filippini M."/>
            <person name="Qi W."/>
            <person name="Blom J."/>
            <person name="Goesmann A."/>
            <person name="Smits T.H."/>
            <person name="Bagheri H.C."/>
        </authorList>
    </citation>
    <scope>NUCLEOTIDE SEQUENCE [LARGE SCALE GENOMIC DNA]</scope>
    <source>
        <strain evidence="20">BUZ 2T</strain>
    </source>
</reference>
<feature type="domain" description="SF4 helicase" evidence="18">
    <location>
        <begin position="215"/>
        <end position="252"/>
    </location>
</feature>
<dbReference type="GO" id="GO:0005829">
    <property type="term" value="C:cytosol"/>
    <property type="evidence" value="ECO:0007669"/>
    <property type="project" value="TreeGrafter"/>
</dbReference>
<sequence>MDTNSGAPRPNNNFRKNPAQSGPNAFVSGRQSGGGNRFLDSGLGKLPPQAVDLEEAVLGALMIEKDALSAVVDLLKPETFYTPAHQTIYKAILTLFSNSEPIDLLTVTQQLRKTGEIELVGGGGYISQLTLRVNSAANIEYHARIITEQALKRGLISMASEIQKDAFEDTTDVFTLLDRTERDLFQLTESNIRKTVSDMRSIVSEALKEMETKKNQEGLTGVPSGFTALDRLTSGWQPTELVILAARPAMGKCLGKGTKVVMFDGSLRKVEDVREGDLLMGDDSTPRTVLSIARGRERMYWIRQNKGIDYRVNESHILSLKRSRNEGGHTKGEVLNISVRDYLTRSDKFKSNYKGYKVAVEFPEQALSLDPYFVGLWLGDGHSYSSRITNVDTEVVSFMQEYADTLGLQLMTYQQAGKTPNHAITTGQRGGSRTVFSLQDELRGLTMLENKHIPRTYLINSTANRLRLLAGLIDSDGHYQREFNCYEITQKNKALAEQIKYLCDTLGFRCSLIEKQATIASRGYSSTVYRLRLFGNLDSIPVRIERKKARPLQARADWRVTGITVEYDKEDDYYGFTIDGNHLFLLEDMTVTHNTAFVVSALRNAAVDHGKPVAIFSLEMSSVQLVNRLISAEAEIDSEKIRKGNLAPHEWQQLHHKIQRLTEAPIYIDDTPALSILELRAKCRRLKAQHDIQMVVIDYLQLMTGDNSKGSNREQEIASISRALKNLAKELNVPVIALSQLSRAVETRGGDKKPQLSDLRESGSIEQDADMVMFLYRPEYYNITQDEAGNSTAGIGEVIVAKNRSGSLDTIQLRFVNRFTKFCDLDSYFTPLPGGGGFPDGVSGMSSFEAPTLPPPGTMPPLPPMPGSGTLRSRANDLSNFGNADPNQATPF</sequence>
<keyword evidence="20" id="KW-1185">Reference proteome</keyword>
<evidence type="ECO:0000256" key="3">
    <source>
        <dbReference type="ARBA" id="ARBA00022705"/>
    </source>
</evidence>
<evidence type="ECO:0000256" key="6">
    <source>
        <dbReference type="ARBA" id="ARBA00022801"/>
    </source>
</evidence>
<evidence type="ECO:0000256" key="11">
    <source>
        <dbReference type="ARBA" id="ARBA00044932"/>
    </source>
</evidence>
<dbReference type="GO" id="GO:0006269">
    <property type="term" value="P:DNA replication, synthesis of primer"/>
    <property type="evidence" value="ECO:0007669"/>
    <property type="project" value="UniProtKB-UniRule"/>
</dbReference>
<dbReference type="Gene3D" id="3.10.28.10">
    <property type="entry name" value="Homing endonucleases"/>
    <property type="match status" value="1"/>
</dbReference>
<evidence type="ECO:0000256" key="9">
    <source>
        <dbReference type="ARBA" id="ARBA00023125"/>
    </source>
</evidence>
<dbReference type="GO" id="GO:0043139">
    <property type="term" value="F:5'-3' DNA helicase activity"/>
    <property type="evidence" value="ECO:0007669"/>
    <property type="project" value="UniProtKB-EC"/>
</dbReference>
<dbReference type="InterPro" id="IPR027417">
    <property type="entry name" value="P-loop_NTPase"/>
</dbReference>
<comment type="function">
    <text evidence="11 15">The main replicative DNA helicase, it participates in initiation and elongation during chromosome replication. Travels ahead of the DNA replisome, separating dsDNA into templates for DNA synthesis. A processive ATP-dependent 5'-3' DNA helicase it has DNA-dependent ATPase activity.</text>
</comment>
<protein>
    <recommendedName>
        <fullName evidence="14 15">Replicative DNA helicase</fullName>
        <ecNumber evidence="14 15">5.6.2.3</ecNumber>
    </recommendedName>
</protein>
<feature type="compositionally biased region" description="Polar residues" evidence="16">
    <location>
        <begin position="870"/>
        <end position="892"/>
    </location>
</feature>
<comment type="function">
    <text evidence="12 15">The intein is an endonuclease.</text>
</comment>
<keyword evidence="8 15" id="KW-0067">ATP-binding</keyword>
<dbReference type="Gene3D" id="2.170.16.10">
    <property type="entry name" value="Hedgehog/Intein (Hint) domain"/>
    <property type="match status" value="1"/>
</dbReference>
<evidence type="ECO:0000259" key="18">
    <source>
        <dbReference type="PROSITE" id="PS51199"/>
    </source>
</evidence>
<dbReference type="Pfam" id="PF05203">
    <property type="entry name" value="Hom_end_hint"/>
    <property type="match status" value="1"/>
</dbReference>
<dbReference type="InterPro" id="IPR036185">
    <property type="entry name" value="DNA_heli_DnaB-like_N_sf"/>
</dbReference>
<dbReference type="GO" id="GO:0004519">
    <property type="term" value="F:endonuclease activity"/>
    <property type="evidence" value="ECO:0007669"/>
    <property type="project" value="InterPro"/>
</dbReference>
<dbReference type="PROSITE" id="PS51199">
    <property type="entry name" value="SF4_HELICASE"/>
    <property type="match status" value="2"/>
</dbReference>
<dbReference type="SUPFAM" id="SSF51294">
    <property type="entry name" value="Hedgehog/intein (Hint) domain"/>
    <property type="match status" value="1"/>
</dbReference>
<dbReference type="EC" id="5.6.2.3" evidence="14 15"/>
<dbReference type="GO" id="GO:0030908">
    <property type="term" value="P:protein splicing"/>
    <property type="evidence" value="ECO:0007669"/>
    <property type="project" value="InterPro"/>
</dbReference>
<dbReference type="PROSITE" id="PS50819">
    <property type="entry name" value="INTEIN_ENDONUCLEASE"/>
    <property type="match status" value="1"/>
</dbReference>
<evidence type="ECO:0000256" key="2">
    <source>
        <dbReference type="ARBA" id="ARBA00022515"/>
    </source>
</evidence>
<dbReference type="STRING" id="1166018.FAES_2130"/>
<dbReference type="Gene3D" id="1.10.860.10">
    <property type="entry name" value="DNAb Helicase, Chain A"/>
    <property type="match status" value="1"/>
</dbReference>
<evidence type="ECO:0000256" key="8">
    <source>
        <dbReference type="ARBA" id="ARBA00022840"/>
    </source>
</evidence>
<evidence type="ECO:0000256" key="13">
    <source>
        <dbReference type="ARBA" id="ARBA00048954"/>
    </source>
</evidence>
<keyword evidence="2 15" id="KW-0639">Primosome</keyword>
<feature type="domain" description="SF4 helicase" evidence="18">
    <location>
        <begin position="595"/>
        <end position="829"/>
    </location>
</feature>
<dbReference type="KEGG" id="fae:FAES_2130"/>
<dbReference type="InterPro" id="IPR007693">
    <property type="entry name" value="DNA_helicase_DnaB-like_N"/>
</dbReference>
<evidence type="ECO:0000256" key="12">
    <source>
        <dbReference type="ARBA" id="ARBA00044940"/>
    </source>
</evidence>
<dbReference type="GO" id="GO:0003677">
    <property type="term" value="F:DNA binding"/>
    <property type="evidence" value="ECO:0007669"/>
    <property type="project" value="UniProtKB-UniRule"/>
</dbReference>
<organism evidence="19 20">
    <name type="scientific">Fibrella aestuarina BUZ 2</name>
    <dbReference type="NCBI Taxonomy" id="1166018"/>
    <lineage>
        <taxon>Bacteria</taxon>
        <taxon>Pseudomonadati</taxon>
        <taxon>Bacteroidota</taxon>
        <taxon>Cytophagia</taxon>
        <taxon>Cytophagales</taxon>
        <taxon>Spirosomataceae</taxon>
        <taxon>Fibrella</taxon>
    </lineage>
</organism>
<dbReference type="FunFam" id="1.10.860.10:FF:000001">
    <property type="entry name" value="Replicative DNA helicase"/>
    <property type="match status" value="1"/>
</dbReference>
<dbReference type="GO" id="GO:1990077">
    <property type="term" value="C:primosome complex"/>
    <property type="evidence" value="ECO:0007669"/>
    <property type="project" value="UniProtKB-UniRule"/>
</dbReference>
<keyword evidence="10" id="KW-0413">Isomerase</keyword>
<dbReference type="Gene3D" id="3.40.50.300">
    <property type="entry name" value="P-loop containing nucleotide triphosphate hydrolases"/>
    <property type="match status" value="2"/>
</dbReference>
<dbReference type="PANTHER" id="PTHR30153:SF2">
    <property type="entry name" value="REPLICATIVE DNA HELICASE"/>
    <property type="match status" value="1"/>
</dbReference>
<dbReference type="SUPFAM" id="SSF55608">
    <property type="entry name" value="Homing endonucleases"/>
    <property type="match status" value="1"/>
</dbReference>
<dbReference type="SUPFAM" id="SSF48024">
    <property type="entry name" value="N-terminal domain of DnaB helicase"/>
    <property type="match status" value="1"/>
</dbReference>
<dbReference type="GO" id="GO:0005524">
    <property type="term" value="F:ATP binding"/>
    <property type="evidence" value="ECO:0007669"/>
    <property type="project" value="UniProtKB-UniRule"/>
</dbReference>
<evidence type="ECO:0000313" key="19">
    <source>
        <dbReference type="EMBL" id="CCH00139.1"/>
    </source>
</evidence>
<dbReference type="HOGENOM" id="CLU_005373_4_0_10"/>
<dbReference type="RefSeq" id="WP_015331238.1">
    <property type="nucleotide sequence ID" value="NC_020054.1"/>
</dbReference>
<dbReference type="AlphaFoldDB" id="I0K7N6"/>
<keyword evidence="4" id="KW-0677">Repeat</keyword>
<feature type="compositionally biased region" description="Pro residues" evidence="16">
    <location>
        <begin position="852"/>
        <end position="866"/>
    </location>
</feature>
<evidence type="ECO:0000256" key="10">
    <source>
        <dbReference type="ARBA" id="ARBA00023235"/>
    </source>
</evidence>
<keyword evidence="6 15" id="KW-0378">Hydrolase</keyword>
<dbReference type="EMBL" id="HE796683">
    <property type="protein sequence ID" value="CCH00139.1"/>
    <property type="molecule type" value="Genomic_DNA"/>
</dbReference>
<evidence type="ECO:0000256" key="4">
    <source>
        <dbReference type="ARBA" id="ARBA00022737"/>
    </source>
</evidence>
<evidence type="ECO:0000256" key="1">
    <source>
        <dbReference type="ARBA" id="ARBA00008428"/>
    </source>
</evidence>
<accession>I0K7N6</accession>
<dbReference type="eggNOG" id="COG0305">
    <property type="taxonomic scope" value="Bacteria"/>
</dbReference>
<evidence type="ECO:0000313" key="20">
    <source>
        <dbReference type="Proteomes" id="UP000011058"/>
    </source>
</evidence>
<keyword evidence="3 15" id="KW-0235">DNA replication</keyword>
<evidence type="ECO:0000256" key="16">
    <source>
        <dbReference type="SAM" id="MobiDB-lite"/>
    </source>
</evidence>
<dbReference type="InterPro" id="IPR004860">
    <property type="entry name" value="LAGLIDADG_dom"/>
</dbReference>
<dbReference type="eggNOG" id="COG1372">
    <property type="taxonomic scope" value="Bacteria"/>
</dbReference>
<keyword evidence="5 15" id="KW-0547">Nucleotide-binding</keyword>
<keyword evidence="9 15" id="KW-0238">DNA-binding</keyword>
<evidence type="ECO:0000256" key="14">
    <source>
        <dbReference type="NCBIfam" id="TIGR00665"/>
    </source>
</evidence>
<dbReference type="GO" id="GO:0016887">
    <property type="term" value="F:ATP hydrolysis activity"/>
    <property type="evidence" value="ECO:0007669"/>
    <property type="project" value="RHEA"/>
</dbReference>